<feature type="compositionally biased region" description="Basic and acidic residues" evidence="1">
    <location>
        <begin position="241"/>
        <end position="251"/>
    </location>
</feature>
<feature type="compositionally biased region" description="Low complexity" evidence="1">
    <location>
        <begin position="476"/>
        <end position="487"/>
    </location>
</feature>
<feature type="compositionally biased region" description="Polar residues" evidence="1">
    <location>
        <begin position="442"/>
        <end position="475"/>
    </location>
</feature>
<feature type="compositionally biased region" description="Basic and acidic residues" evidence="1">
    <location>
        <begin position="623"/>
        <end position="636"/>
    </location>
</feature>
<evidence type="ECO:0000256" key="1">
    <source>
        <dbReference type="SAM" id="MobiDB-lite"/>
    </source>
</evidence>
<accession>A0A9P4IHF5</accession>
<feature type="compositionally biased region" description="Polar residues" evidence="1">
    <location>
        <begin position="498"/>
        <end position="507"/>
    </location>
</feature>
<evidence type="ECO:0000313" key="2">
    <source>
        <dbReference type="EMBL" id="KAF2101099.1"/>
    </source>
</evidence>
<protein>
    <submittedName>
        <fullName evidence="2">Uncharacterized protein</fullName>
    </submittedName>
</protein>
<evidence type="ECO:0000313" key="3">
    <source>
        <dbReference type="Proteomes" id="UP000799772"/>
    </source>
</evidence>
<feature type="region of interest" description="Disordered" evidence="1">
    <location>
        <begin position="1"/>
        <end position="46"/>
    </location>
</feature>
<dbReference type="InterPro" id="IPR021109">
    <property type="entry name" value="Peptidase_aspartic_dom_sf"/>
</dbReference>
<feature type="compositionally biased region" description="Polar residues" evidence="1">
    <location>
        <begin position="515"/>
        <end position="561"/>
    </location>
</feature>
<organism evidence="2 3">
    <name type="scientific">Rhizodiscina lignyota</name>
    <dbReference type="NCBI Taxonomy" id="1504668"/>
    <lineage>
        <taxon>Eukaryota</taxon>
        <taxon>Fungi</taxon>
        <taxon>Dikarya</taxon>
        <taxon>Ascomycota</taxon>
        <taxon>Pezizomycotina</taxon>
        <taxon>Dothideomycetes</taxon>
        <taxon>Pleosporomycetidae</taxon>
        <taxon>Aulographales</taxon>
        <taxon>Rhizodiscinaceae</taxon>
        <taxon>Rhizodiscina</taxon>
    </lineage>
</organism>
<proteinExistence type="predicted"/>
<dbReference type="EMBL" id="ML978124">
    <property type="protein sequence ID" value="KAF2101099.1"/>
    <property type="molecule type" value="Genomic_DNA"/>
</dbReference>
<dbReference type="AlphaFoldDB" id="A0A9P4IHF5"/>
<comment type="caution">
    <text evidence="2">The sequence shown here is derived from an EMBL/GenBank/DDBJ whole genome shotgun (WGS) entry which is preliminary data.</text>
</comment>
<dbReference type="Proteomes" id="UP000799772">
    <property type="component" value="Unassembled WGS sequence"/>
</dbReference>
<feature type="compositionally biased region" description="Polar residues" evidence="1">
    <location>
        <begin position="368"/>
        <end position="383"/>
    </location>
</feature>
<dbReference type="Gene3D" id="2.40.70.10">
    <property type="entry name" value="Acid Proteases"/>
    <property type="match status" value="1"/>
</dbReference>
<feature type="compositionally biased region" description="Polar residues" evidence="1">
    <location>
        <begin position="310"/>
        <end position="321"/>
    </location>
</feature>
<gene>
    <name evidence="2" type="ORF">NA57DRAFT_55161</name>
</gene>
<dbReference type="OrthoDB" id="4767016at2759"/>
<sequence length="636" mass="71096">MEFDDFFDLDFDTDDDFDDGEDDESVSDNSSDSDTSDTSSDGNGHISPMLGDAAGSFFKRMTIKEKKEQFLMAFSGNGNRSHSKRGRALRKMLRQVARIVNIQVGGKSRTAKSRMDTGADYNFVTRETLERCCLDHKTKLSRRAIPITLGDGTRITVRDKIELEWLFHNSDHVFQSTFFVIDEMPYDMIIGICECVKRGLITFNTPGKKFGSLTSTLSRKSEPLRLCGAEGTQSTQAGGRIESHGSKREVKPTPGRPQRRSDASQPPLPNNFHANDIGVPQDLHYPQNSHQFLHSQRPPDYLSRPLPTQEPVNVQHASHSENPARAARTQHYAQTDRFPPEQGPGPGPHQQWQSPVPGHGSSLAAYRYTQQPPRLSLNTSPRSNQEHSRLQQHSGYSPASSVSPHDNQNQAFSNGPNPQQHPSSWFQNHIPEQNGRPRQHSYPASLQYSSSTRNAQPPQRLPSTSSVDRNGLFQQSGNSRSSSVPSSTHYAEYPQGTHGYQSTQPSRPAQYAPLTPSSQPSLVRPSLQQSHLDQRASISRAPSNQQRTSSQQPPNTQQAASAQYIPPVQLPPPVLHQYPGQQPQSFPRVSPIHRTQAAQRPRVSHHAQTFPGNLHVHQPNDMNHPDFVDRRWSDCQ</sequence>
<keyword evidence="3" id="KW-1185">Reference proteome</keyword>
<reference evidence="2" key="1">
    <citation type="journal article" date="2020" name="Stud. Mycol.">
        <title>101 Dothideomycetes genomes: a test case for predicting lifestyles and emergence of pathogens.</title>
        <authorList>
            <person name="Haridas S."/>
            <person name="Albert R."/>
            <person name="Binder M."/>
            <person name="Bloem J."/>
            <person name="Labutti K."/>
            <person name="Salamov A."/>
            <person name="Andreopoulos B."/>
            <person name="Baker S."/>
            <person name="Barry K."/>
            <person name="Bills G."/>
            <person name="Bluhm B."/>
            <person name="Cannon C."/>
            <person name="Castanera R."/>
            <person name="Culley D."/>
            <person name="Daum C."/>
            <person name="Ezra D."/>
            <person name="Gonzalez J."/>
            <person name="Henrissat B."/>
            <person name="Kuo A."/>
            <person name="Liang C."/>
            <person name="Lipzen A."/>
            <person name="Lutzoni F."/>
            <person name="Magnuson J."/>
            <person name="Mondo S."/>
            <person name="Nolan M."/>
            <person name="Ohm R."/>
            <person name="Pangilinan J."/>
            <person name="Park H.-J."/>
            <person name="Ramirez L."/>
            <person name="Alfaro M."/>
            <person name="Sun H."/>
            <person name="Tritt A."/>
            <person name="Yoshinaga Y."/>
            <person name="Zwiers L.-H."/>
            <person name="Turgeon B."/>
            <person name="Goodwin S."/>
            <person name="Spatafora J."/>
            <person name="Crous P."/>
            <person name="Grigoriev I."/>
        </authorList>
    </citation>
    <scope>NUCLEOTIDE SEQUENCE</scope>
    <source>
        <strain evidence="2">CBS 133067</strain>
    </source>
</reference>
<dbReference type="CDD" id="cd00303">
    <property type="entry name" value="retropepsin_like"/>
    <property type="match status" value="1"/>
</dbReference>
<name>A0A9P4IHF5_9PEZI</name>
<feature type="region of interest" description="Disordered" evidence="1">
    <location>
        <begin position="229"/>
        <end position="636"/>
    </location>
</feature>
<feature type="compositionally biased region" description="Low complexity" evidence="1">
    <location>
        <begin position="27"/>
        <end position="41"/>
    </location>
</feature>
<feature type="compositionally biased region" description="Polar residues" evidence="1">
    <location>
        <begin position="391"/>
        <end position="431"/>
    </location>
</feature>
<feature type="compositionally biased region" description="Acidic residues" evidence="1">
    <location>
        <begin position="1"/>
        <end position="26"/>
    </location>
</feature>